<dbReference type="Pfam" id="PF00078">
    <property type="entry name" value="RVT_1"/>
    <property type="match status" value="1"/>
</dbReference>
<protein>
    <recommendedName>
        <fullName evidence="1">Reverse transcriptase domain-containing protein</fullName>
    </recommendedName>
</protein>
<evidence type="ECO:0000259" key="1">
    <source>
        <dbReference type="Pfam" id="PF00078"/>
    </source>
</evidence>
<dbReference type="Gene3D" id="3.10.10.10">
    <property type="entry name" value="HIV Type 1 Reverse Transcriptase, subunit A, domain 1"/>
    <property type="match status" value="1"/>
</dbReference>
<dbReference type="PANTHER" id="PTHR37984">
    <property type="entry name" value="PROTEIN CBG26694"/>
    <property type="match status" value="1"/>
</dbReference>
<dbReference type="CDD" id="cd01647">
    <property type="entry name" value="RT_LTR"/>
    <property type="match status" value="1"/>
</dbReference>
<dbReference type="InterPro" id="IPR000477">
    <property type="entry name" value="RT_dom"/>
</dbReference>
<dbReference type="EMBL" id="JAHUZN010000010">
    <property type="protein sequence ID" value="KAG8481079.1"/>
    <property type="molecule type" value="Genomic_DNA"/>
</dbReference>
<feature type="domain" description="Reverse transcriptase" evidence="1">
    <location>
        <begin position="2"/>
        <end position="72"/>
    </location>
</feature>
<dbReference type="InterPro" id="IPR050951">
    <property type="entry name" value="Retrovirus_Pol_polyprotein"/>
</dbReference>
<evidence type="ECO:0000313" key="2">
    <source>
        <dbReference type="EMBL" id="KAG8481079.1"/>
    </source>
</evidence>
<dbReference type="SUPFAM" id="SSF56672">
    <property type="entry name" value="DNA/RNA polymerases"/>
    <property type="match status" value="1"/>
</dbReference>
<dbReference type="Proteomes" id="UP000701853">
    <property type="component" value="Chromosome 10"/>
</dbReference>
<reference evidence="2 3" key="1">
    <citation type="journal article" date="2021" name="bioRxiv">
        <title>The Gossypium anomalum genome as a resource for cotton improvement and evolutionary analysis of hybrid incompatibility.</title>
        <authorList>
            <person name="Grover C.E."/>
            <person name="Yuan D."/>
            <person name="Arick M.A."/>
            <person name="Miller E.R."/>
            <person name="Hu G."/>
            <person name="Peterson D.G."/>
            <person name="Wendel J.F."/>
            <person name="Udall J.A."/>
        </authorList>
    </citation>
    <scope>NUCLEOTIDE SEQUENCE [LARGE SCALE GENOMIC DNA]</scope>
    <source>
        <strain evidence="2">JFW-Udall</strain>
        <tissue evidence="2">Leaf</tissue>
    </source>
</reference>
<comment type="caution">
    <text evidence="2">The sequence shown here is derived from an EMBL/GenBank/DDBJ whole genome shotgun (WGS) entry which is preliminary data.</text>
</comment>
<dbReference type="AlphaFoldDB" id="A0A8J5YAQ8"/>
<accession>A0A8J5YAQ8</accession>
<keyword evidence="3" id="KW-1185">Reference proteome</keyword>
<sequence length="213" mass="24417">MRLCIDYRQLNKVTIKNKYPLPRIDDLFDQLKGARVFSKIDLRSGYYQLRVKESDVPKTTFRKSKSDFWLREVGFLGYIVSSDGIRVDPSKIFTIVDWKPPKNASEPEPGKEFVIYSDASMTGLGCVLMQEDYELAIDYHPGKANVVADALSRKSLFTLRAMNMRLALFDDGSILAEMRAKPLFLQLICDAQKNDSELRTKRTQCESGYDSDF</sequence>
<dbReference type="OrthoDB" id="115435at2759"/>
<name>A0A8J5YAQ8_9ROSI</name>
<gene>
    <name evidence="2" type="ORF">CXB51_025803</name>
</gene>
<proteinExistence type="predicted"/>
<dbReference type="InterPro" id="IPR043128">
    <property type="entry name" value="Rev_trsase/Diguanyl_cyclase"/>
</dbReference>
<dbReference type="Gene3D" id="3.30.70.270">
    <property type="match status" value="1"/>
</dbReference>
<evidence type="ECO:0000313" key="3">
    <source>
        <dbReference type="Proteomes" id="UP000701853"/>
    </source>
</evidence>
<dbReference type="PANTHER" id="PTHR37984:SF5">
    <property type="entry name" value="PROTEIN NYNRIN-LIKE"/>
    <property type="match status" value="1"/>
</dbReference>
<dbReference type="InterPro" id="IPR043502">
    <property type="entry name" value="DNA/RNA_pol_sf"/>
</dbReference>
<organism evidence="2 3">
    <name type="scientific">Gossypium anomalum</name>
    <dbReference type="NCBI Taxonomy" id="47600"/>
    <lineage>
        <taxon>Eukaryota</taxon>
        <taxon>Viridiplantae</taxon>
        <taxon>Streptophyta</taxon>
        <taxon>Embryophyta</taxon>
        <taxon>Tracheophyta</taxon>
        <taxon>Spermatophyta</taxon>
        <taxon>Magnoliopsida</taxon>
        <taxon>eudicotyledons</taxon>
        <taxon>Gunneridae</taxon>
        <taxon>Pentapetalae</taxon>
        <taxon>rosids</taxon>
        <taxon>malvids</taxon>
        <taxon>Malvales</taxon>
        <taxon>Malvaceae</taxon>
        <taxon>Malvoideae</taxon>
        <taxon>Gossypium</taxon>
    </lineage>
</organism>